<dbReference type="GO" id="GO:0016787">
    <property type="term" value="F:hydrolase activity"/>
    <property type="evidence" value="ECO:0007669"/>
    <property type="project" value="UniProtKB-KW"/>
</dbReference>
<evidence type="ECO:0000256" key="3">
    <source>
        <dbReference type="ARBA" id="ARBA00023098"/>
    </source>
</evidence>
<keyword evidence="3" id="KW-0443">Lipid metabolism</keyword>
<name>A0ABV4WYM5_9CYAN</name>
<dbReference type="PANTHER" id="PTHR10272">
    <property type="entry name" value="PLATELET-ACTIVATING FACTOR ACETYLHYDROLASE"/>
    <property type="match status" value="1"/>
</dbReference>
<dbReference type="PANTHER" id="PTHR10272:SF13">
    <property type="entry name" value="POLY(ETHYLENE TEREPHTHALATE) HYDROLASE"/>
    <property type="match status" value="1"/>
</dbReference>
<keyword evidence="2" id="KW-0442">Lipid degradation</keyword>
<evidence type="ECO:0000256" key="1">
    <source>
        <dbReference type="ARBA" id="ARBA00022801"/>
    </source>
</evidence>
<keyword evidence="6" id="KW-1185">Reference proteome</keyword>
<dbReference type="SUPFAM" id="SSF53474">
    <property type="entry name" value="alpha/beta-Hydrolases"/>
    <property type="match status" value="1"/>
</dbReference>
<gene>
    <name evidence="5" type="ORF">ACE1CC_01890</name>
</gene>
<dbReference type="Pfam" id="PF07176">
    <property type="entry name" value="DUF1400"/>
    <property type="match status" value="1"/>
</dbReference>
<dbReference type="RefSeq" id="WP_413268780.1">
    <property type="nucleotide sequence ID" value="NZ_JBHFNQ010000015.1"/>
</dbReference>
<dbReference type="Pfam" id="PF03403">
    <property type="entry name" value="PAF-AH_p_II"/>
    <property type="match status" value="1"/>
</dbReference>
<protein>
    <submittedName>
        <fullName evidence="5">Alpha/beta hydrolase</fullName>
    </submittedName>
</protein>
<dbReference type="InterPro" id="IPR029058">
    <property type="entry name" value="AB_hydrolase_fold"/>
</dbReference>
<evidence type="ECO:0000259" key="4">
    <source>
        <dbReference type="Pfam" id="PF07176"/>
    </source>
</evidence>
<evidence type="ECO:0000256" key="2">
    <source>
        <dbReference type="ARBA" id="ARBA00022963"/>
    </source>
</evidence>
<evidence type="ECO:0000313" key="5">
    <source>
        <dbReference type="EMBL" id="MFB2875620.1"/>
    </source>
</evidence>
<comment type="caution">
    <text evidence="5">The sequence shown here is derived from an EMBL/GenBank/DDBJ whole genome shotgun (WGS) entry which is preliminary data.</text>
</comment>
<feature type="domain" description="DUF1400" evidence="4">
    <location>
        <begin position="35"/>
        <end position="161"/>
    </location>
</feature>
<organism evidence="5 6">
    <name type="scientific">Floridaenema aerugineum BLCC-F46</name>
    <dbReference type="NCBI Taxonomy" id="3153654"/>
    <lineage>
        <taxon>Bacteria</taxon>
        <taxon>Bacillati</taxon>
        <taxon>Cyanobacteriota</taxon>
        <taxon>Cyanophyceae</taxon>
        <taxon>Oscillatoriophycideae</taxon>
        <taxon>Aerosakkonematales</taxon>
        <taxon>Aerosakkonemataceae</taxon>
        <taxon>Floridanema</taxon>
        <taxon>Floridanema aerugineum</taxon>
    </lineage>
</organism>
<reference evidence="5 6" key="1">
    <citation type="submission" date="2024-09" db="EMBL/GenBank/DDBJ databases">
        <title>Floridaenema gen nov. (Aerosakkonemataceae, Aerosakkonematales ord. nov., Cyanobacteria) from benthic tropical and subtropical fresh waters, with the description of four new species.</title>
        <authorList>
            <person name="Moretto J.A."/>
            <person name="Berthold D.E."/>
            <person name="Lefler F.W."/>
            <person name="Huang I.-S."/>
            <person name="Laughinghouse H. IV."/>
        </authorList>
    </citation>
    <scope>NUCLEOTIDE SEQUENCE [LARGE SCALE GENOMIC DNA]</scope>
    <source>
        <strain evidence="5 6">BLCC-F46</strain>
    </source>
</reference>
<sequence length="565" mass="62576">MRQLTDSLHKSFNWVGILLGISLLTTMGSTFPARSAERVQVSLDILERTISVNSLEAYAKRGVVNNDLAPYIQYIRPQQQEQLRRILLKRLEVRPIAVSQFFNTPQAEILLRRLGQVIQTESGEYGSQAIQQALISAANDPEGITLLNVLRKFPASGVRIDLARGLQLADDLSKVIEQTNKAIAAVNEQATTLAVNQTSVQIAALPNLRQPGYFTVNKQTRQFQDWRRNRSFTADIYLPIPEGIKQQSTAAPVIVISHGLGSDRETFAYLAQHLASFGLAVAVLEHPGSNAQQLQNLFEGKAEEVAPPYEFINRPLDVKFLLDELERLSQTDILYQGRLNAQQVGVIGQSFGAYTALALAGAQINFNSLKQDCAAINNTWNLSLLLQCRALILPNYNYNLQDYRVKAAIAINPIGSSVFGKDGLNNINIPVALVAGTADTVAPALPEQIKPFTWLNNPNRYLLIMNNGTHFSTLAESQSTVPLPSPVIGPDPALARDYIKAWSVAFFKFYVANDPEYKAYLTPSYIRYLSQEPLPLSLVRSLSEAELQLALERPSPELIISPNRN</sequence>
<dbReference type="EMBL" id="JBHFNQ010000015">
    <property type="protein sequence ID" value="MFB2875620.1"/>
    <property type="molecule type" value="Genomic_DNA"/>
</dbReference>
<dbReference type="InterPro" id="IPR010802">
    <property type="entry name" value="DUF1400"/>
</dbReference>
<dbReference type="Gene3D" id="3.40.50.1820">
    <property type="entry name" value="alpha/beta hydrolase"/>
    <property type="match status" value="1"/>
</dbReference>
<proteinExistence type="predicted"/>
<evidence type="ECO:0000313" key="6">
    <source>
        <dbReference type="Proteomes" id="UP001576774"/>
    </source>
</evidence>
<dbReference type="Proteomes" id="UP001576774">
    <property type="component" value="Unassembled WGS sequence"/>
</dbReference>
<keyword evidence="1 5" id="KW-0378">Hydrolase</keyword>
<accession>A0ABV4WYM5</accession>